<dbReference type="Gene3D" id="1.20.144.10">
    <property type="entry name" value="Phosphatidic acid phosphatase type 2/haloperoxidase"/>
    <property type="match status" value="1"/>
</dbReference>
<gene>
    <name evidence="3" type="ORF">SAE01_14400</name>
</gene>
<dbReference type="OrthoDB" id="1429467at2"/>
<dbReference type="InterPro" id="IPR000326">
    <property type="entry name" value="PAP2/HPO"/>
</dbReference>
<dbReference type="SUPFAM" id="SSF48317">
    <property type="entry name" value="Acid phosphatase/Vanadium-dependent haloperoxidase"/>
    <property type="match status" value="1"/>
</dbReference>
<organism evidence="3 4">
    <name type="scientific">Segetibacter aerophilus</name>
    <dbReference type="NCBI Taxonomy" id="670293"/>
    <lineage>
        <taxon>Bacteria</taxon>
        <taxon>Pseudomonadati</taxon>
        <taxon>Bacteroidota</taxon>
        <taxon>Chitinophagia</taxon>
        <taxon>Chitinophagales</taxon>
        <taxon>Chitinophagaceae</taxon>
        <taxon>Segetibacter</taxon>
    </lineage>
</organism>
<evidence type="ECO:0000313" key="4">
    <source>
        <dbReference type="Proteomes" id="UP000321513"/>
    </source>
</evidence>
<accession>A0A512BAF4</accession>
<evidence type="ECO:0000259" key="2">
    <source>
        <dbReference type="Pfam" id="PF01569"/>
    </source>
</evidence>
<dbReference type="Pfam" id="PF01569">
    <property type="entry name" value="PAP2"/>
    <property type="match status" value="1"/>
</dbReference>
<dbReference type="InterPro" id="IPR036938">
    <property type="entry name" value="PAP2/HPO_sf"/>
</dbReference>
<protein>
    <recommendedName>
        <fullName evidence="2">Phosphatidic acid phosphatase type 2/haloperoxidase domain-containing protein</fullName>
    </recommendedName>
</protein>
<reference evidence="3 4" key="1">
    <citation type="submission" date="2019-07" db="EMBL/GenBank/DDBJ databases">
        <title>Whole genome shotgun sequence of Segetibacter aerophilus NBRC 106135.</title>
        <authorList>
            <person name="Hosoyama A."/>
            <person name="Uohara A."/>
            <person name="Ohji S."/>
            <person name="Ichikawa N."/>
        </authorList>
    </citation>
    <scope>NUCLEOTIDE SEQUENCE [LARGE SCALE GENOMIC DNA]</scope>
    <source>
        <strain evidence="3 4">NBRC 106135</strain>
    </source>
</reference>
<keyword evidence="4" id="KW-1185">Reference proteome</keyword>
<feature type="chain" id="PRO_5021862223" description="Phosphatidic acid phosphatase type 2/haloperoxidase domain-containing protein" evidence="1">
    <location>
        <begin position="22"/>
        <end position="337"/>
    </location>
</feature>
<dbReference type="RefSeq" id="WP_147203001.1">
    <property type="nucleotide sequence ID" value="NZ_BJYT01000004.1"/>
</dbReference>
<name>A0A512BAF4_9BACT</name>
<dbReference type="AlphaFoldDB" id="A0A512BAF4"/>
<comment type="caution">
    <text evidence="3">The sequence shown here is derived from an EMBL/GenBank/DDBJ whole genome shotgun (WGS) entry which is preliminary data.</text>
</comment>
<keyword evidence="1" id="KW-0732">Signal</keyword>
<evidence type="ECO:0000256" key="1">
    <source>
        <dbReference type="SAM" id="SignalP"/>
    </source>
</evidence>
<dbReference type="Proteomes" id="UP000321513">
    <property type="component" value="Unassembled WGS sequence"/>
</dbReference>
<feature type="signal peptide" evidence="1">
    <location>
        <begin position="1"/>
        <end position="21"/>
    </location>
</feature>
<sequence>MNKAFLSALLLCFFNSFLVNAQTTILTDTTTPPSKVAKTEMRYDVGNGKTLIYKTPKKFAFITDLPKDAAGIVTTTFSKKSIKPLLAIAASTGLLIIADQPITDGVEDFSRRIHLSPDEKNKNVIVKLGSKDVALLRFPGNLNTAFYQVGQGFPSLLIGAGLYTYGKIKDDYRALSTASQLAEAFILMGVGTQIVKRITGRQNPSESTVPAGEWHPFPSFSDYQNYTPNYDAFPSGHLATLMSSITIFSENYPEKKWIKPVGFSLTGLVAYSMINNKVHWASDYPLALGMGYLCAKQVVKRNRRVESKTGARKKRGELEYTFNYVGGSFMPGVIYKF</sequence>
<dbReference type="EMBL" id="BJYT01000004">
    <property type="protein sequence ID" value="GEO08944.1"/>
    <property type="molecule type" value="Genomic_DNA"/>
</dbReference>
<evidence type="ECO:0000313" key="3">
    <source>
        <dbReference type="EMBL" id="GEO08944.1"/>
    </source>
</evidence>
<dbReference type="CDD" id="cd01610">
    <property type="entry name" value="PAP2_like"/>
    <property type="match status" value="1"/>
</dbReference>
<proteinExistence type="predicted"/>
<feature type="domain" description="Phosphatidic acid phosphatase type 2/haloperoxidase" evidence="2">
    <location>
        <begin position="180"/>
        <end position="298"/>
    </location>
</feature>